<reference evidence="3 4" key="1">
    <citation type="journal article" date="2018" name="Sci. Rep.">
        <title>Genomic signatures of local adaptation to the degree of environmental predictability in rotifers.</title>
        <authorList>
            <person name="Franch-Gras L."/>
            <person name="Hahn C."/>
            <person name="Garcia-Roger E.M."/>
            <person name="Carmona M.J."/>
            <person name="Serra M."/>
            <person name="Gomez A."/>
        </authorList>
    </citation>
    <scope>NUCLEOTIDE SEQUENCE [LARGE SCALE GENOMIC DNA]</scope>
    <source>
        <strain evidence="3">HYR1</strain>
    </source>
</reference>
<dbReference type="EMBL" id="REGN01000111">
    <property type="protein sequence ID" value="RNA44401.1"/>
    <property type="molecule type" value="Genomic_DNA"/>
</dbReference>
<gene>
    <name evidence="3" type="ORF">BpHYR1_047874</name>
</gene>
<name>A0A3M7T9W7_BRAPC</name>
<keyword evidence="2" id="KW-1133">Transmembrane helix</keyword>
<feature type="compositionally biased region" description="Acidic residues" evidence="1">
    <location>
        <begin position="21"/>
        <end position="36"/>
    </location>
</feature>
<accession>A0A3M7T9W7</accession>
<protein>
    <submittedName>
        <fullName evidence="3">Uncharacterized protein</fullName>
    </submittedName>
</protein>
<evidence type="ECO:0000256" key="1">
    <source>
        <dbReference type="SAM" id="MobiDB-lite"/>
    </source>
</evidence>
<sequence length="264" mass="29366">MWAPVSAPKSWLTASSSSSSFEEEDDDEDDDESELFEQEHLASDSSDSEDKSDKDEHEVMDEYEPSDALEYRLKFWLKFSSFSSKKSLFLSSLSLRLFIVVGALADGAPHQPFDYGTVVRLLHVFGTIRLFPRTWFSVGPYLDRTPHSARPEQLALIGRLFSGAPVPLRPVSPRLNRQALLAVLVVAVDVLAQIRVKVVIVLVFFFIAAICLAIQIGHFHLVVVIGGGELDLDVLVHRVQVRKVIVELKHCLVLGPGLAVLLAF</sequence>
<evidence type="ECO:0000313" key="4">
    <source>
        <dbReference type="Proteomes" id="UP000276133"/>
    </source>
</evidence>
<organism evidence="3 4">
    <name type="scientific">Brachionus plicatilis</name>
    <name type="common">Marine rotifer</name>
    <name type="synonym">Brachionus muelleri</name>
    <dbReference type="NCBI Taxonomy" id="10195"/>
    <lineage>
        <taxon>Eukaryota</taxon>
        <taxon>Metazoa</taxon>
        <taxon>Spiralia</taxon>
        <taxon>Gnathifera</taxon>
        <taxon>Rotifera</taxon>
        <taxon>Eurotatoria</taxon>
        <taxon>Monogononta</taxon>
        <taxon>Pseudotrocha</taxon>
        <taxon>Ploima</taxon>
        <taxon>Brachionidae</taxon>
        <taxon>Brachionus</taxon>
    </lineage>
</organism>
<feature type="transmembrane region" description="Helical" evidence="2">
    <location>
        <begin position="199"/>
        <end position="225"/>
    </location>
</feature>
<keyword evidence="2" id="KW-0472">Membrane</keyword>
<feature type="region of interest" description="Disordered" evidence="1">
    <location>
        <begin position="1"/>
        <end position="62"/>
    </location>
</feature>
<evidence type="ECO:0000256" key="2">
    <source>
        <dbReference type="SAM" id="Phobius"/>
    </source>
</evidence>
<keyword evidence="2" id="KW-0812">Transmembrane</keyword>
<comment type="caution">
    <text evidence="3">The sequence shown here is derived from an EMBL/GenBank/DDBJ whole genome shotgun (WGS) entry which is preliminary data.</text>
</comment>
<dbReference type="AlphaFoldDB" id="A0A3M7T9W7"/>
<keyword evidence="4" id="KW-1185">Reference proteome</keyword>
<dbReference type="Proteomes" id="UP000276133">
    <property type="component" value="Unassembled WGS sequence"/>
</dbReference>
<feature type="compositionally biased region" description="Basic and acidic residues" evidence="1">
    <location>
        <begin position="37"/>
        <end position="57"/>
    </location>
</feature>
<proteinExistence type="predicted"/>
<evidence type="ECO:0000313" key="3">
    <source>
        <dbReference type="EMBL" id="RNA44401.1"/>
    </source>
</evidence>